<dbReference type="GO" id="GO:0008800">
    <property type="term" value="F:beta-lactamase activity"/>
    <property type="evidence" value="ECO:0007669"/>
    <property type="project" value="InterPro"/>
</dbReference>
<protein>
    <recommendedName>
        <fullName evidence="3">GW domain-containing protein</fullName>
    </recommendedName>
</protein>
<dbReference type="RefSeq" id="WP_067396073.1">
    <property type="nucleotide sequence ID" value="NZ_JXKH01000009.1"/>
</dbReference>
<dbReference type="Gene3D" id="3.40.710.10">
    <property type="entry name" value="DD-peptidase/beta-lactamase superfamily"/>
    <property type="match status" value="1"/>
</dbReference>
<gene>
    <name evidence="4" type="ORF">RU97_GL002635</name>
</gene>
<dbReference type="AlphaFoldDB" id="A0A1L8RCL4"/>
<dbReference type="InterPro" id="IPR012338">
    <property type="entry name" value="Beta-lactam/transpept-like"/>
</dbReference>
<dbReference type="Pfam" id="PF13457">
    <property type="entry name" value="GW"/>
    <property type="match status" value="3"/>
</dbReference>
<dbReference type="InterPro" id="IPR032179">
    <property type="entry name" value="Cry22Aa_Ig-like"/>
</dbReference>
<feature type="domain" description="GW" evidence="3">
    <location>
        <begin position="348"/>
        <end position="425"/>
    </location>
</feature>
<dbReference type="STRING" id="214095.RU97_GL002635"/>
<evidence type="ECO:0000313" key="4">
    <source>
        <dbReference type="EMBL" id="OJG17464.1"/>
    </source>
</evidence>
<dbReference type="InterPro" id="IPR038200">
    <property type="entry name" value="GW_dom_sf"/>
</dbReference>
<dbReference type="Gene3D" id="2.30.30.170">
    <property type="match status" value="3"/>
</dbReference>
<proteinExistence type="predicted"/>
<dbReference type="EMBL" id="JXKH01000009">
    <property type="protein sequence ID" value="OJG17464.1"/>
    <property type="molecule type" value="Genomic_DNA"/>
</dbReference>
<dbReference type="Proteomes" id="UP000181884">
    <property type="component" value="Unassembled WGS sequence"/>
</dbReference>
<dbReference type="Gene3D" id="2.60.40.10">
    <property type="entry name" value="Immunoglobulins"/>
    <property type="match status" value="1"/>
</dbReference>
<evidence type="ECO:0000313" key="5">
    <source>
        <dbReference type="Proteomes" id="UP000181884"/>
    </source>
</evidence>
<dbReference type="InterPro" id="IPR045155">
    <property type="entry name" value="Beta-lactam_cat"/>
</dbReference>
<dbReference type="PROSITE" id="PS51780">
    <property type="entry name" value="GW"/>
    <property type="match status" value="2"/>
</dbReference>
<dbReference type="SUPFAM" id="SSF56601">
    <property type="entry name" value="beta-lactamase/transpeptidase-like"/>
    <property type="match status" value="1"/>
</dbReference>
<keyword evidence="5" id="KW-1185">Reference proteome</keyword>
<dbReference type="InterPro" id="IPR000871">
    <property type="entry name" value="Beta-lactam_class-A"/>
</dbReference>
<sequence>MKKLFLAGCVGITLGLASITVVSHDSFATTTIAEQAVLQEGILKQQFTFDLALSATTEGKAQLIWQNGGQTHTTNADYQVGKLTGKVAFTQVGTWRLTKVVIGEETLTDLPDLSYQIWHSFAPTLTIANQTRYQGQSDYLTKVKAVDYDGTPLSFKETSKKPDVKKTGVYTITVSAKGKRETITKSFQLTIKSALTLNVKNITLMEGDRFDPKQAVTKATDALEGNLAVTTSSLNTKKTGTYTVTYTIKNKRGIQLAKKATVTVKAYDTVKSTQNLKWDGVIKTGSYTVFSRVENTKGAKAVKKASAVKGDIKITKKAVTSKNRTYYYITNHGWLEAKAVNVYNGIRSQKTLKWDAKVVKKNYNLYSKPWNTKGYKKLRSLNGYYQKDIKIIKCATTKRGTYYQIKSGNKTLGWVDHRAFSVYNGIRSQKKVNYSAQVRSKGRGLYSKPWNVKGYKKITKMSKYYHKHVTVVKEATTINGKYYQLKYNGKIIGWTDHRTFDQKQIKYRKVEDMLRKKYKGTNLGVYVQPVNGGYAASHNGKKTFVSASSGKLPVIWKTQKLINQGKLKPNKKIKYTHKINKIPHAYSRWGTGRLQSEAWEGRQYTADTILKYTIVHSDNQGTNMLAYYFANKNSDGFIREIEDIVGHKLNDFPFRMSAKDLTLIMREVYKEGGNAVKYLKKTEWDNVWIPRDLPVPVAHKIGFVDSYSNDVAIVYAKEPYVLTIMTNGRANVSNEISKISKDVYNILK</sequence>
<dbReference type="Pfam" id="PF13354">
    <property type="entry name" value="Beta-lactamase2"/>
    <property type="match status" value="1"/>
</dbReference>
<feature type="signal peptide" evidence="2">
    <location>
        <begin position="1"/>
        <end position="23"/>
    </location>
</feature>
<evidence type="ECO:0000259" key="3">
    <source>
        <dbReference type="PROSITE" id="PS51780"/>
    </source>
</evidence>
<keyword evidence="1 2" id="KW-0732">Signal</keyword>
<feature type="domain" description="GW" evidence="3">
    <location>
        <begin position="428"/>
        <end position="505"/>
    </location>
</feature>
<dbReference type="InterPro" id="IPR013783">
    <property type="entry name" value="Ig-like_fold"/>
</dbReference>
<dbReference type="PANTHER" id="PTHR35333">
    <property type="entry name" value="BETA-LACTAMASE"/>
    <property type="match status" value="1"/>
</dbReference>
<evidence type="ECO:0000256" key="2">
    <source>
        <dbReference type="SAM" id="SignalP"/>
    </source>
</evidence>
<name>A0A1L8RCL4_9ENTE</name>
<organism evidence="4 5">
    <name type="scientific">Enterococcus canis</name>
    <dbReference type="NCBI Taxonomy" id="214095"/>
    <lineage>
        <taxon>Bacteria</taxon>
        <taxon>Bacillati</taxon>
        <taxon>Bacillota</taxon>
        <taxon>Bacilli</taxon>
        <taxon>Lactobacillales</taxon>
        <taxon>Enterococcaceae</taxon>
        <taxon>Enterococcus</taxon>
    </lineage>
</organism>
<feature type="chain" id="PRO_5039386740" description="GW domain-containing protein" evidence="2">
    <location>
        <begin position="24"/>
        <end position="748"/>
    </location>
</feature>
<dbReference type="InterPro" id="IPR025987">
    <property type="entry name" value="GW_dom"/>
</dbReference>
<dbReference type="PANTHER" id="PTHR35333:SF3">
    <property type="entry name" value="BETA-LACTAMASE-TYPE TRANSPEPTIDASE FOLD CONTAINING PROTEIN"/>
    <property type="match status" value="1"/>
</dbReference>
<dbReference type="Pfam" id="PF16403">
    <property type="entry name" value="Bact_surface_Ig-like"/>
    <property type="match status" value="1"/>
</dbReference>
<accession>A0A1L8RCL4</accession>
<dbReference type="GO" id="GO:0046677">
    <property type="term" value="P:response to antibiotic"/>
    <property type="evidence" value="ECO:0007669"/>
    <property type="project" value="InterPro"/>
</dbReference>
<dbReference type="NCBIfam" id="NF033202">
    <property type="entry name" value="GW_glycos_SH3"/>
    <property type="match status" value="2"/>
</dbReference>
<evidence type="ECO:0000256" key="1">
    <source>
        <dbReference type="ARBA" id="ARBA00022729"/>
    </source>
</evidence>
<dbReference type="GO" id="GO:0030655">
    <property type="term" value="P:beta-lactam antibiotic catabolic process"/>
    <property type="evidence" value="ECO:0007669"/>
    <property type="project" value="InterPro"/>
</dbReference>
<comment type="caution">
    <text evidence="4">The sequence shown here is derived from an EMBL/GenBank/DDBJ whole genome shotgun (WGS) entry which is preliminary data.</text>
</comment>
<reference evidence="4 5" key="1">
    <citation type="submission" date="2014-12" db="EMBL/GenBank/DDBJ databases">
        <title>Draft genome sequences of 29 type strains of Enterococci.</title>
        <authorList>
            <person name="Zhong Z."/>
            <person name="Sun Z."/>
            <person name="Liu W."/>
            <person name="Zhang W."/>
            <person name="Zhang H."/>
        </authorList>
    </citation>
    <scope>NUCLEOTIDE SEQUENCE [LARGE SCALE GENOMIC DNA]</scope>
    <source>
        <strain evidence="4 5">DSM 17029</strain>
    </source>
</reference>
<dbReference type="SUPFAM" id="SSF82057">
    <property type="entry name" value="Prokaryotic SH3-related domain"/>
    <property type="match status" value="3"/>
</dbReference>